<dbReference type="InterPro" id="IPR029063">
    <property type="entry name" value="SAM-dependent_MTases_sf"/>
</dbReference>
<dbReference type="InterPro" id="IPR011610">
    <property type="entry name" value="SAM_mthyl_Trfase_ML2640-like"/>
</dbReference>
<dbReference type="EMBL" id="VXPY01000070">
    <property type="protein sequence ID" value="MYD90628.1"/>
    <property type="molecule type" value="Genomic_DNA"/>
</dbReference>
<proteinExistence type="inferred from homology"/>
<dbReference type="EC" id="2.1.1.-" evidence="4"/>
<sequence>MPDNKTSNKPSTTADMVAAVRALHVRQYSPPVFDDSLAFTLCSSFWKTVIRNRLLTRIVVYGILGKLNPIMPEIYVRARWAEDNVESAVEQGVDQVVILGAGYDSFALRRHDLMARIQLWEIDQAATQREKFRRMDKHGLERHANAHYVEANFEVDPLDEVLKSAGVDLDRPAIFVWLGVTYYLTEEAIKTTLASISGHMAAGTVLCLDYMAGEEHTPENWRELRAGCAAFVAKRGEPWVTDYDPAEVPAFLQGCGFASVDNMLPSQIAPHYMHQHPSIPYPEIMGFARAVV</sequence>
<dbReference type="InterPro" id="IPR007213">
    <property type="entry name" value="Ppm1/Ppm2/Tcmp"/>
</dbReference>
<dbReference type="PANTHER" id="PTHR43619:SF2">
    <property type="entry name" value="S-ADENOSYL-L-METHIONINE-DEPENDENT METHYLTRANSFERASES SUPERFAMILY PROTEIN"/>
    <property type="match status" value="1"/>
</dbReference>
<dbReference type="Gene3D" id="3.40.50.150">
    <property type="entry name" value="Vaccinia Virus protein VP39"/>
    <property type="match status" value="1"/>
</dbReference>
<evidence type="ECO:0000256" key="1">
    <source>
        <dbReference type="ARBA" id="ARBA00008138"/>
    </source>
</evidence>
<evidence type="ECO:0000256" key="4">
    <source>
        <dbReference type="RuleBase" id="RU362030"/>
    </source>
</evidence>
<dbReference type="PANTHER" id="PTHR43619">
    <property type="entry name" value="S-ADENOSYL-L-METHIONINE-DEPENDENT METHYLTRANSFERASE YKTD-RELATED"/>
    <property type="match status" value="1"/>
</dbReference>
<evidence type="ECO:0000256" key="3">
    <source>
        <dbReference type="ARBA" id="ARBA00022679"/>
    </source>
</evidence>
<dbReference type="Pfam" id="PF04072">
    <property type="entry name" value="LCM"/>
    <property type="match status" value="1"/>
</dbReference>
<gene>
    <name evidence="5" type="ORF">F4Y08_09885</name>
</gene>
<accession>A0A6B1DTQ6</accession>
<protein>
    <recommendedName>
        <fullName evidence="4">S-adenosyl-L-methionine-dependent methyltransferase</fullName>
        <ecNumber evidence="4">2.1.1.-</ecNumber>
    </recommendedName>
</protein>
<keyword evidence="3 5" id="KW-0808">Transferase</keyword>
<evidence type="ECO:0000313" key="5">
    <source>
        <dbReference type="EMBL" id="MYD90628.1"/>
    </source>
</evidence>
<evidence type="ECO:0000256" key="2">
    <source>
        <dbReference type="ARBA" id="ARBA00022603"/>
    </source>
</evidence>
<comment type="caution">
    <text evidence="5">The sequence shown here is derived from an EMBL/GenBank/DDBJ whole genome shotgun (WGS) entry which is preliminary data.</text>
</comment>
<dbReference type="GO" id="GO:0032259">
    <property type="term" value="P:methylation"/>
    <property type="evidence" value="ECO:0007669"/>
    <property type="project" value="UniProtKB-KW"/>
</dbReference>
<keyword evidence="4" id="KW-0949">S-adenosyl-L-methionine</keyword>
<reference evidence="5" key="1">
    <citation type="submission" date="2019-09" db="EMBL/GenBank/DDBJ databases">
        <title>Characterisation of the sponge microbiome using genome-centric metagenomics.</title>
        <authorList>
            <person name="Engelberts J.P."/>
            <person name="Robbins S.J."/>
            <person name="De Goeij J.M."/>
            <person name="Aranda M."/>
            <person name="Bell S.C."/>
            <person name="Webster N.S."/>
        </authorList>
    </citation>
    <scope>NUCLEOTIDE SEQUENCE</scope>
    <source>
        <strain evidence="5">SB0662_bin_9</strain>
    </source>
</reference>
<keyword evidence="2 4" id="KW-0489">Methyltransferase</keyword>
<organism evidence="5">
    <name type="scientific">Caldilineaceae bacterium SB0662_bin_9</name>
    <dbReference type="NCBI Taxonomy" id="2605258"/>
    <lineage>
        <taxon>Bacteria</taxon>
        <taxon>Bacillati</taxon>
        <taxon>Chloroflexota</taxon>
        <taxon>Caldilineae</taxon>
        <taxon>Caldilineales</taxon>
        <taxon>Caldilineaceae</taxon>
    </lineage>
</organism>
<dbReference type="NCBIfam" id="TIGR00027">
    <property type="entry name" value="mthyl_TIGR00027"/>
    <property type="match status" value="1"/>
</dbReference>
<name>A0A6B1DTQ6_9CHLR</name>
<dbReference type="GO" id="GO:0008168">
    <property type="term" value="F:methyltransferase activity"/>
    <property type="evidence" value="ECO:0007669"/>
    <property type="project" value="UniProtKB-UniRule"/>
</dbReference>
<dbReference type="AlphaFoldDB" id="A0A6B1DTQ6"/>
<dbReference type="SUPFAM" id="SSF53335">
    <property type="entry name" value="S-adenosyl-L-methionine-dependent methyltransferases"/>
    <property type="match status" value="1"/>
</dbReference>
<comment type="function">
    <text evidence="4">Exhibits S-adenosyl-L-methionine-dependent methyltransferase activity.</text>
</comment>
<comment type="similarity">
    <text evidence="1 4">Belongs to the UPF0677 family.</text>
</comment>